<sequence>MGLWLTWRPYRNRAVTVTILLRLNGDTIVPGRVRSLETNLHFFNGIPYRTEFFSNADAGNPNSELGISPASALPETLKSCKLGQLKTRKPVSLQPQSKQIRQVVQAQINNTREIIIRQIKPVKLRKKSH</sequence>
<proteinExistence type="predicted"/>
<dbReference type="Proteomes" id="UP001604277">
    <property type="component" value="Unassembled WGS sequence"/>
</dbReference>
<accession>A0ABD1VFM3</accession>
<protein>
    <submittedName>
        <fullName evidence="1">Uncharacterized protein</fullName>
    </submittedName>
</protein>
<keyword evidence="2" id="KW-1185">Reference proteome</keyword>
<dbReference type="AlphaFoldDB" id="A0ABD1VFM3"/>
<dbReference type="EMBL" id="JBFOLJ010000005">
    <property type="protein sequence ID" value="KAL2536113.1"/>
    <property type="molecule type" value="Genomic_DNA"/>
</dbReference>
<gene>
    <name evidence="1" type="ORF">Fot_17504</name>
</gene>
<comment type="caution">
    <text evidence="1">The sequence shown here is derived from an EMBL/GenBank/DDBJ whole genome shotgun (WGS) entry which is preliminary data.</text>
</comment>
<organism evidence="1 2">
    <name type="scientific">Forsythia ovata</name>
    <dbReference type="NCBI Taxonomy" id="205694"/>
    <lineage>
        <taxon>Eukaryota</taxon>
        <taxon>Viridiplantae</taxon>
        <taxon>Streptophyta</taxon>
        <taxon>Embryophyta</taxon>
        <taxon>Tracheophyta</taxon>
        <taxon>Spermatophyta</taxon>
        <taxon>Magnoliopsida</taxon>
        <taxon>eudicotyledons</taxon>
        <taxon>Gunneridae</taxon>
        <taxon>Pentapetalae</taxon>
        <taxon>asterids</taxon>
        <taxon>lamiids</taxon>
        <taxon>Lamiales</taxon>
        <taxon>Oleaceae</taxon>
        <taxon>Forsythieae</taxon>
        <taxon>Forsythia</taxon>
    </lineage>
</organism>
<name>A0ABD1VFM3_9LAMI</name>
<reference evidence="2" key="1">
    <citation type="submission" date="2024-07" db="EMBL/GenBank/DDBJ databases">
        <title>Two chromosome-level genome assemblies of Korean endemic species Abeliophyllum distichum and Forsythia ovata (Oleaceae).</title>
        <authorList>
            <person name="Jang H."/>
        </authorList>
    </citation>
    <scope>NUCLEOTIDE SEQUENCE [LARGE SCALE GENOMIC DNA]</scope>
</reference>
<evidence type="ECO:0000313" key="1">
    <source>
        <dbReference type="EMBL" id="KAL2536113.1"/>
    </source>
</evidence>
<evidence type="ECO:0000313" key="2">
    <source>
        <dbReference type="Proteomes" id="UP001604277"/>
    </source>
</evidence>